<dbReference type="Pfam" id="PF00128">
    <property type="entry name" value="Alpha-amylase"/>
    <property type="match status" value="1"/>
</dbReference>
<dbReference type="SUPFAM" id="SSF51445">
    <property type="entry name" value="(Trans)glycosidases"/>
    <property type="match status" value="1"/>
</dbReference>
<dbReference type="PANTHER" id="PTHR47786:SF2">
    <property type="entry name" value="GLYCOSYL HYDROLASE FAMILY 13 CATALYTIC DOMAIN-CONTAINING PROTEIN"/>
    <property type="match status" value="1"/>
</dbReference>
<name>A0A4Q7MDZ0_9BACT</name>
<reference evidence="2 3" key="1">
    <citation type="submission" date="2019-02" db="EMBL/GenBank/DDBJ databases">
        <title>Genomic Encyclopedia of Type Strains, Phase IV (KMG-IV): sequencing the most valuable type-strain genomes for metagenomic binning, comparative biology and taxonomic classification.</title>
        <authorList>
            <person name="Goeker M."/>
        </authorList>
    </citation>
    <scope>NUCLEOTIDE SEQUENCE [LARGE SCALE GENOMIC DNA]</scope>
    <source>
        <strain evidence="2 3">DSM 18116</strain>
    </source>
</reference>
<keyword evidence="3" id="KW-1185">Reference proteome</keyword>
<dbReference type="GO" id="GO:0005975">
    <property type="term" value="P:carbohydrate metabolic process"/>
    <property type="evidence" value="ECO:0007669"/>
    <property type="project" value="InterPro"/>
</dbReference>
<evidence type="ECO:0000313" key="2">
    <source>
        <dbReference type="EMBL" id="RZS65208.1"/>
    </source>
</evidence>
<organism evidence="2 3">
    <name type="scientific">Pseudobacter ginsenosidimutans</name>
    <dbReference type="NCBI Taxonomy" id="661488"/>
    <lineage>
        <taxon>Bacteria</taxon>
        <taxon>Pseudomonadati</taxon>
        <taxon>Bacteroidota</taxon>
        <taxon>Chitinophagia</taxon>
        <taxon>Chitinophagales</taxon>
        <taxon>Chitinophagaceae</taxon>
        <taxon>Pseudobacter</taxon>
    </lineage>
</organism>
<dbReference type="SUPFAM" id="SSF51011">
    <property type="entry name" value="Glycosyl hydrolase domain"/>
    <property type="match status" value="1"/>
</dbReference>
<dbReference type="EMBL" id="SGXA01000006">
    <property type="protein sequence ID" value="RZS65208.1"/>
    <property type="molecule type" value="Genomic_DNA"/>
</dbReference>
<proteinExistence type="predicted"/>
<dbReference type="Gene3D" id="2.60.40.1180">
    <property type="entry name" value="Golgi alpha-mannosidase II"/>
    <property type="match status" value="1"/>
</dbReference>
<dbReference type="AlphaFoldDB" id="A0A4Q7MDZ0"/>
<dbReference type="SMART" id="SM00642">
    <property type="entry name" value="Aamy"/>
    <property type="match status" value="1"/>
</dbReference>
<feature type="domain" description="Glycosyl hydrolase family 13 catalytic" evidence="1">
    <location>
        <begin position="24"/>
        <end position="339"/>
    </location>
</feature>
<gene>
    <name evidence="2" type="ORF">EV199_5965</name>
</gene>
<protein>
    <submittedName>
        <fullName evidence="2">Maltogenic amylase</fullName>
    </submittedName>
</protein>
<dbReference type="Pfam" id="PF16657">
    <property type="entry name" value="Malt_amylase_C"/>
    <property type="match status" value="1"/>
</dbReference>
<sequence>MNYIRNMARKFPAVPWMQSATLYEVNVRQYTPEGSFNAFASHLPRLADMGVQMLWFMPITPISLTGRKGSLGSYYACSDYVSVNPEFGNLDDFRNLVHQAHSLGMKVIIDWVANHTGTDHVWTQTHPQFYKKNAAGEFYDTHGWDDVIDLNYYDQPMRRKMIEAMKFWIDECDIDGFRCDMAHLVPRDFWQQARTALDPLKPLFWLAETEDLHYLDVFDSCYAWRWMHATEKYFRRETDLRSLVQLLSTYEKDFPEGTLPLFFTSNHDENSWNGTEFEKYGDAARLLAVFSFTWHGMPLIYSGQELPNHKRLKFFDKDEIEWTDQLELHEFFRSLIRLHATHPAILAGAAARPQWAATDKNEAVLAFTRTHQNSELLVILNCSSSSLVVQFPSPAVNGAYTDAISGNSIELHSSAIELPPYGYFAGIR</sequence>
<dbReference type="PANTHER" id="PTHR47786">
    <property type="entry name" value="ALPHA-1,4-GLUCAN:MALTOSE-1-PHOSPHATE MALTOSYLTRANSFERASE"/>
    <property type="match status" value="1"/>
</dbReference>
<dbReference type="CDD" id="cd11313">
    <property type="entry name" value="AmyAc_arch_bac_AmyA"/>
    <property type="match status" value="1"/>
</dbReference>
<dbReference type="Gene3D" id="3.20.20.80">
    <property type="entry name" value="Glycosidases"/>
    <property type="match status" value="1"/>
</dbReference>
<dbReference type="InterPro" id="IPR013780">
    <property type="entry name" value="Glyco_hydro_b"/>
</dbReference>
<dbReference type="InterPro" id="IPR006047">
    <property type="entry name" value="GH13_cat_dom"/>
</dbReference>
<dbReference type="InterPro" id="IPR017853">
    <property type="entry name" value="GH"/>
</dbReference>
<comment type="caution">
    <text evidence="2">The sequence shown here is derived from an EMBL/GenBank/DDBJ whole genome shotgun (WGS) entry which is preliminary data.</text>
</comment>
<dbReference type="Proteomes" id="UP000293874">
    <property type="component" value="Unassembled WGS sequence"/>
</dbReference>
<evidence type="ECO:0000259" key="1">
    <source>
        <dbReference type="SMART" id="SM00642"/>
    </source>
</evidence>
<accession>A0A4Q7MDZ0</accession>
<dbReference type="InterPro" id="IPR032091">
    <property type="entry name" value="Malt_amylase-like_C"/>
</dbReference>
<evidence type="ECO:0000313" key="3">
    <source>
        <dbReference type="Proteomes" id="UP000293874"/>
    </source>
</evidence>